<evidence type="ECO:0000256" key="2">
    <source>
        <dbReference type="ARBA" id="ARBA00022803"/>
    </source>
</evidence>
<feature type="repeat" description="TPR" evidence="3">
    <location>
        <begin position="154"/>
        <end position="187"/>
    </location>
</feature>
<dbReference type="PANTHER" id="PTHR44858">
    <property type="entry name" value="TETRATRICOPEPTIDE REPEAT PROTEIN 6"/>
    <property type="match status" value="1"/>
</dbReference>
<evidence type="ECO:0000256" key="3">
    <source>
        <dbReference type="PROSITE-ProRule" id="PRU00339"/>
    </source>
</evidence>
<dbReference type="EMBL" id="SGXA01000004">
    <property type="protein sequence ID" value="RZS67013.1"/>
    <property type="molecule type" value="Genomic_DNA"/>
</dbReference>
<evidence type="ECO:0000256" key="1">
    <source>
        <dbReference type="ARBA" id="ARBA00022737"/>
    </source>
</evidence>
<feature type="chain" id="PRO_5020895193" evidence="4">
    <location>
        <begin position="22"/>
        <end position="335"/>
    </location>
</feature>
<dbReference type="AlphaFoldDB" id="A0A4Q7MHK5"/>
<comment type="caution">
    <text evidence="5">The sequence shown here is derived from an EMBL/GenBank/DDBJ whole genome shotgun (WGS) entry which is preliminary data.</text>
</comment>
<keyword evidence="1" id="KW-0677">Repeat</keyword>
<organism evidence="5 6">
    <name type="scientific">Pseudobacter ginsenosidimutans</name>
    <dbReference type="NCBI Taxonomy" id="661488"/>
    <lineage>
        <taxon>Bacteria</taxon>
        <taxon>Pseudomonadati</taxon>
        <taxon>Bacteroidota</taxon>
        <taxon>Chitinophagia</taxon>
        <taxon>Chitinophagales</taxon>
        <taxon>Chitinophagaceae</taxon>
        <taxon>Pseudobacter</taxon>
    </lineage>
</organism>
<dbReference type="SUPFAM" id="SSF48452">
    <property type="entry name" value="TPR-like"/>
    <property type="match status" value="1"/>
</dbReference>
<reference evidence="5 6" key="1">
    <citation type="submission" date="2019-02" db="EMBL/GenBank/DDBJ databases">
        <title>Genomic Encyclopedia of Type Strains, Phase IV (KMG-IV): sequencing the most valuable type-strain genomes for metagenomic binning, comparative biology and taxonomic classification.</title>
        <authorList>
            <person name="Goeker M."/>
        </authorList>
    </citation>
    <scope>NUCLEOTIDE SEQUENCE [LARGE SCALE GENOMIC DNA]</scope>
    <source>
        <strain evidence="5 6">DSM 18116</strain>
    </source>
</reference>
<dbReference type="InterPro" id="IPR011990">
    <property type="entry name" value="TPR-like_helical_dom_sf"/>
</dbReference>
<dbReference type="SMART" id="SM00028">
    <property type="entry name" value="TPR"/>
    <property type="match status" value="6"/>
</dbReference>
<evidence type="ECO:0000313" key="6">
    <source>
        <dbReference type="Proteomes" id="UP000293874"/>
    </source>
</evidence>
<feature type="repeat" description="TPR" evidence="3">
    <location>
        <begin position="256"/>
        <end position="289"/>
    </location>
</feature>
<dbReference type="Gene3D" id="1.25.40.10">
    <property type="entry name" value="Tetratricopeptide repeat domain"/>
    <property type="match status" value="2"/>
</dbReference>
<keyword evidence="2 3" id="KW-0802">TPR repeat</keyword>
<feature type="signal peptide" evidence="4">
    <location>
        <begin position="1"/>
        <end position="21"/>
    </location>
</feature>
<evidence type="ECO:0000313" key="5">
    <source>
        <dbReference type="EMBL" id="RZS67013.1"/>
    </source>
</evidence>
<dbReference type="InterPro" id="IPR019734">
    <property type="entry name" value="TPR_rpt"/>
</dbReference>
<protein>
    <submittedName>
        <fullName evidence="5">Tetratricopeptide repeat protein</fullName>
    </submittedName>
</protein>
<dbReference type="PANTHER" id="PTHR44858:SF1">
    <property type="entry name" value="UDP-N-ACETYLGLUCOSAMINE--PEPTIDE N-ACETYLGLUCOSAMINYLTRANSFERASE SPINDLY-RELATED"/>
    <property type="match status" value="1"/>
</dbReference>
<dbReference type="PROSITE" id="PS50005">
    <property type="entry name" value="TPR"/>
    <property type="match status" value="3"/>
</dbReference>
<dbReference type="Pfam" id="PF14559">
    <property type="entry name" value="TPR_19"/>
    <property type="match status" value="1"/>
</dbReference>
<gene>
    <name evidence="5" type="ORF">EV199_5397</name>
</gene>
<accession>A0A4Q7MHK5</accession>
<dbReference type="InterPro" id="IPR050498">
    <property type="entry name" value="Ycf3"/>
</dbReference>
<keyword evidence="6" id="KW-1185">Reference proteome</keyword>
<dbReference type="Pfam" id="PF13181">
    <property type="entry name" value="TPR_8"/>
    <property type="match status" value="4"/>
</dbReference>
<sequence>MSIMINTRNSFIFGLCLILLAACGGADQSASGLLNKAPYKGLTDSIARFPQDADLYKKRAVLLSLNNKHELATADYQQAWKMAPDENTGQEFVANLLLVNQPLEAVALLKECTVKFPENPEFRRRLSEVLIQTGNNSAALKEYDEIIGIDSANFEAWYEKGVLLARTGDTTAAITSLQRAYELQPIYFIGNTLADIYAASMDPRTVPFCDTLIARDSLKIQVEPHFIKGRYYADSKLYQEALQEFEACIRLDWKFTDAHLEKGLVYFEMKDYKKALETFTFTTTVSNSNADAWYWMGRCYEAMGDKENAIANYRKAYALDKGFIEARERAKQLNK</sequence>
<evidence type="ECO:0000256" key="4">
    <source>
        <dbReference type="SAM" id="SignalP"/>
    </source>
</evidence>
<keyword evidence="4" id="KW-0732">Signal</keyword>
<name>A0A4Q7MHK5_9BACT</name>
<feature type="repeat" description="TPR" evidence="3">
    <location>
        <begin position="290"/>
        <end position="323"/>
    </location>
</feature>
<proteinExistence type="predicted"/>
<dbReference type="Proteomes" id="UP000293874">
    <property type="component" value="Unassembled WGS sequence"/>
</dbReference>